<dbReference type="InterPro" id="IPR045860">
    <property type="entry name" value="Snake_toxin-like_sf"/>
</dbReference>
<dbReference type="InterPro" id="IPR051445">
    <property type="entry name" value="LY6H/LY6L_nAChR_modulators"/>
</dbReference>
<evidence type="ECO:0000256" key="7">
    <source>
        <dbReference type="ARBA" id="ARBA00023180"/>
    </source>
</evidence>
<dbReference type="PANTHER" id="PTHR32217:SF3">
    <property type="entry name" value="LYMPHOCYTE ANTIGEN 6S"/>
    <property type="match status" value="1"/>
</dbReference>
<dbReference type="PANTHER" id="PTHR32217">
    <property type="entry name" value="LYMPHOCYTE ANTIGEN 6H"/>
    <property type="match status" value="1"/>
</dbReference>
<keyword evidence="4" id="KW-0732">Signal</keyword>
<keyword evidence="6" id="KW-1015">Disulfide bond</keyword>
<keyword evidence="8" id="KW-0449">Lipoprotein</keyword>
<dbReference type="RGD" id="1565410">
    <property type="gene designation" value="Ly6cl1"/>
</dbReference>
<organism evidence="10 11">
    <name type="scientific">Rattus norvegicus</name>
    <name type="common">Rat</name>
    <dbReference type="NCBI Taxonomy" id="10116"/>
    <lineage>
        <taxon>Eukaryota</taxon>
        <taxon>Metazoa</taxon>
        <taxon>Chordata</taxon>
        <taxon>Craniata</taxon>
        <taxon>Vertebrata</taxon>
        <taxon>Euteleostomi</taxon>
        <taxon>Mammalia</taxon>
        <taxon>Eutheria</taxon>
        <taxon>Euarchontoglires</taxon>
        <taxon>Glires</taxon>
        <taxon>Rodentia</taxon>
        <taxon>Myomorpha</taxon>
        <taxon>Muroidea</taxon>
        <taxon>Muridae</taxon>
        <taxon>Murinae</taxon>
        <taxon>Rattus</taxon>
    </lineage>
</organism>
<dbReference type="SUPFAM" id="SSF57302">
    <property type="entry name" value="Snake toxin-like"/>
    <property type="match status" value="1"/>
</dbReference>
<keyword evidence="7" id="KW-0325">Glycoprotein</keyword>
<keyword evidence="11" id="KW-1185">Reference proteome</keyword>
<reference evidence="10" key="3">
    <citation type="submission" date="2025-09" db="UniProtKB">
        <authorList>
            <consortium name="Ensembl"/>
        </authorList>
    </citation>
    <scope>IDENTIFICATION</scope>
    <source>
        <strain evidence="10">Brown Norway</strain>
    </source>
</reference>
<dbReference type="RefSeq" id="XP_038935702.1">
    <property type="nucleotide sequence ID" value="XM_039079774.2"/>
</dbReference>
<keyword evidence="5" id="KW-0472">Membrane</keyword>
<evidence type="ECO:0000256" key="6">
    <source>
        <dbReference type="ARBA" id="ARBA00023157"/>
    </source>
</evidence>
<reference evidence="10" key="2">
    <citation type="submission" date="2025-08" db="UniProtKB">
        <authorList>
            <consortium name="Ensembl"/>
        </authorList>
    </citation>
    <scope>IDENTIFICATION</scope>
    <source>
        <strain evidence="10">Brown Norway</strain>
    </source>
</reference>
<dbReference type="InterPro" id="IPR016054">
    <property type="entry name" value="LY6_UPA_recep-like"/>
</dbReference>
<evidence type="ECO:0000256" key="3">
    <source>
        <dbReference type="ARBA" id="ARBA00022622"/>
    </source>
</evidence>
<evidence type="ECO:0000313" key="10">
    <source>
        <dbReference type="Ensembl" id="ENSRNOP00000084763.2"/>
    </source>
</evidence>
<keyword evidence="2" id="KW-1003">Cell membrane</keyword>
<evidence type="ECO:0000313" key="11">
    <source>
        <dbReference type="Proteomes" id="UP000002494"/>
    </source>
</evidence>
<evidence type="ECO:0000256" key="8">
    <source>
        <dbReference type="ARBA" id="ARBA00023288"/>
    </source>
</evidence>
<dbReference type="GeneTree" id="ENSGT00940000154560"/>
<dbReference type="GeneID" id="503162"/>
<evidence type="ECO:0000259" key="9">
    <source>
        <dbReference type="SMART" id="SM00134"/>
    </source>
</evidence>
<dbReference type="CDD" id="cd23541">
    <property type="entry name" value="TFP_LU_ECD_Ly6A_like"/>
    <property type="match status" value="1"/>
</dbReference>
<dbReference type="Proteomes" id="UP000002494">
    <property type="component" value="Chromosome 7"/>
</dbReference>
<sequence length="163" mass="17590">MNWQMRPGRHFMAWILCVFLFSLCTPSQRMNSSCAMKSCVLIFFLALLCAERAQGLTCYNCIAVPLNTTCSTATCPYSDGVCVSQVVEAVKDSVKGKAKSNLCLPGCPKFPQRTEILGTVVYTKISCCNTDFCNAAGPTGGSTWTMAGVLLFSLGSVLLQTLL</sequence>
<dbReference type="SMART" id="SM00134">
    <property type="entry name" value="LU"/>
    <property type="match status" value="1"/>
</dbReference>
<dbReference type="RefSeq" id="XP_038935703.1">
    <property type="nucleotide sequence ID" value="XM_039079775.2"/>
</dbReference>
<evidence type="ECO:0000256" key="5">
    <source>
        <dbReference type="ARBA" id="ARBA00023136"/>
    </source>
</evidence>
<gene>
    <name evidence="10 12" type="primary">Ly6cl1</name>
    <name evidence="12" type="synonym">RGD1565410</name>
</gene>
<evidence type="ECO:0000256" key="4">
    <source>
        <dbReference type="ARBA" id="ARBA00022729"/>
    </source>
</evidence>
<reference evidence="10" key="1">
    <citation type="submission" date="2024-01" db="EMBL/GenBank/DDBJ databases">
        <title>GRCr8: a new rat reference genome assembly contstructed from accurate long reads and long range scaffolding.</title>
        <authorList>
            <person name="Doris P.A."/>
            <person name="Kalbfleisch T."/>
            <person name="Li K."/>
            <person name="Howe K."/>
            <person name="Wood J."/>
        </authorList>
    </citation>
    <scope>NUCLEOTIDE SEQUENCE [LARGE SCALE GENOMIC DNA]</scope>
    <source>
        <strain evidence="10">Brown Norway</strain>
    </source>
</reference>
<evidence type="ECO:0000313" key="12">
    <source>
        <dbReference type="RGD" id="1565410"/>
    </source>
</evidence>
<feature type="domain" description="UPAR/Ly6" evidence="9">
    <location>
        <begin position="56"/>
        <end position="147"/>
    </location>
</feature>
<accession>A0A8I6A001</accession>
<name>A0A8I6A001_RAT</name>
<dbReference type="Pfam" id="PF00021">
    <property type="entry name" value="UPAR_LY6"/>
    <property type="match status" value="1"/>
</dbReference>
<dbReference type="Gene3D" id="2.10.60.10">
    <property type="entry name" value="CD59"/>
    <property type="match status" value="1"/>
</dbReference>
<comment type="subcellular location">
    <subcellularLocation>
        <location evidence="1">Cell membrane</location>
        <topology evidence="1">Lipid-anchor</topology>
        <topology evidence="1">GPI-anchor</topology>
    </subcellularLocation>
</comment>
<evidence type="ECO:0000256" key="2">
    <source>
        <dbReference type="ARBA" id="ARBA00022475"/>
    </source>
</evidence>
<dbReference type="Ensembl" id="ENSRNOT00000082405.3">
    <property type="protein sequence ID" value="ENSRNOP00000084763.2"/>
    <property type="gene ID" value="ENSRNOG00000037375.8"/>
</dbReference>
<proteinExistence type="predicted"/>
<keyword evidence="3" id="KW-0336">GPI-anchor</keyword>
<evidence type="ECO:0000256" key="1">
    <source>
        <dbReference type="ARBA" id="ARBA00004609"/>
    </source>
</evidence>
<protein>
    <submittedName>
        <fullName evidence="10">Ly6-C antigen like 1</fullName>
    </submittedName>
</protein>